<dbReference type="OrthoDB" id="1524134at2"/>
<dbReference type="STRING" id="1229780.BN381_390008"/>
<feature type="region of interest" description="Disordered" evidence="1">
    <location>
        <begin position="202"/>
        <end position="225"/>
    </location>
</feature>
<feature type="domain" description="DUF6036" evidence="2">
    <location>
        <begin position="17"/>
        <end position="163"/>
    </location>
</feature>
<dbReference type="Proteomes" id="UP000018291">
    <property type="component" value="Unassembled WGS sequence"/>
</dbReference>
<name>R4Z508_9ACTN</name>
<dbReference type="EMBL" id="CANL01000033">
    <property type="protein sequence ID" value="CCM64371.1"/>
    <property type="molecule type" value="Genomic_DNA"/>
</dbReference>
<gene>
    <name evidence="3" type="ORF">BN381_390008</name>
</gene>
<evidence type="ECO:0000256" key="1">
    <source>
        <dbReference type="SAM" id="MobiDB-lite"/>
    </source>
</evidence>
<dbReference type="HOGENOM" id="CLU_111600_0_0_11"/>
<organism evidence="3 4">
    <name type="scientific">Candidatus Neomicrothrix parvicella RN1</name>
    <dbReference type="NCBI Taxonomy" id="1229780"/>
    <lineage>
        <taxon>Bacteria</taxon>
        <taxon>Bacillati</taxon>
        <taxon>Actinomycetota</taxon>
        <taxon>Acidimicrobiia</taxon>
        <taxon>Acidimicrobiales</taxon>
        <taxon>Microthrixaceae</taxon>
        <taxon>Candidatus Neomicrothrix</taxon>
    </lineage>
</organism>
<keyword evidence="4" id="KW-1185">Reference proteome</keyword>
<protein>
    <recommendedName>
        <fullName evidence="2">DUF6036 domain-containing protein</fullName>
    </recommendedName>
</protein>
<dbReference type="InterPro" id="IPR045792">
    <property type="entry name" value="DUF6036"/>
</dbReference>
<accession>R4Z508</accession>
<comment type="caution">
    <text evidence="3">The sequence shown here is derived from an EMBL/GenBank/DDBJ whole genome shotgun (WGS) entry which is preliminary data.</text>
</comment>
<dbReference type="Pfam" id="PF19502">
    <property type="entry name" value="DUF6036"/>
    <property type="match status" value="1"/>
</dbReference>
<evidence type="ECO:0000313" key="4">
    <source>
        <dbReference type="Proteomes" id="UP000018291"/>
    </source>
</evidence>
<sequence length="225" mass="24949">MNLEQFHHSIRAARDVLRHEGASGAIVIMGSQSILASYSATVLDSRLMMSAEVDIMPIAADAAEVERLSDQLDGSLGQESRFHESFGFHVDGISINTSVLEGSWFDRLIPEVEQRSGATGWCLDPHDLAAAKLIAGRAKDIEFVDTLVASRLIDPHTVRELLLVISDVRSDRALEHLDRLAAHGLPESQRHRWHANRTQAIADRRARTTEESPAPALKLISHRRE</sequence>
<dbReference type="eggNOG" id="ENOG5032VDB">
    <property type="taxonomic scope" value="Bacteria"/>
</dbReference>
<dbReference type="RefSeq" id="WP_012228394.1">
    <property type="nucleotide sequence ID" value="NZ_HG422565.1"/>
</dbReference>
<proteinExistence type="predicted"/>
<dbReference type="AlphaFoldDB" id="R4Z508"/>
<evidence type="ECO:0000313" key="3">
    <source>
        <dbReference type="EMBL" id="CCM64371.1"/>
    </source>
</evidence>
<reference evidence="3 4" key="1">
    <citation type="journal article" date="2013" name="ISME J.">
        <title>Metabolic model for the filamentous 'Candidatus Microthrix parvicella' based on genomic and metagenomic analyses.</title>
        <authorList>
            <person name="Jon McIlroy S."/>
            <person name="Kristiansen R."/>
            <person name="Albertsen M."/>
            <person name="Michael Karst S."/>
            <person name="Rossetti S."/>
            <person name="Lund Nielsen J."/>
            <person name="Tandoi V."/>
            <person name="James Seviour R."/>
            <person name="Nielsen P.H."/>
        </authorList>
    </citation>
    <scope>NUCLEOTIDE SEQUENCE [LARGE SCALE GENOMIC DNA]</scope>
    <source>
        <strain evidence="3 4">RN1</strain>
    </source>
</reference>
<evidence type="ECO:0000259" key="2">
    <source>
        <dbReference type="Pfam" id="PF19502"/>
    </source>
</evidence>